<protein>
    <submittedName>
        <fullName evidence="1">Uncharacterized protein</fullName>
    </submittedName>
</protein>
<sequence>MTDRAPTHRLIFTELEARPADGRLPRSASWKGSRVGLSHLPAVDPIALRGAEAGVAGRSRGRRAWRKRVPGARGLGEAIGSPALLRCGEFESRPARGQARVCRMRLRRVGNSRRHSAQTYRQVIQQGRKRRPGSWPTRGLGVSRTHGDGCLFEFSPSAECDSDPVTCSP</sequence>
<organism evidence="1 2">
    <name type="scientific">Protopolystoma xenopodis</name>
    <dbReference type="NCBI Taxonomy" id="117903"/>
    <lineage>
        <taxon>Eukaryota</taxon>
        <taxon>Metazoa</taxon>
        <taxon>Spiralia</taxon>
        <taxon>Lophotrochozoa</taxon>
        <taxon>Platyhelminthes</taxon>
        <taxon>Monogenea</taxon>
        <taxon>Polyopisthocotylea</taxon>
        <taxon>Polystomatidea</taxon>
        <taxon>Polystomatidae</taxon>
        <taxon>Protopolystoma</taxon>
    </lineage>
</organism>
<keyword evidence="2" id="KW-1185">Reference proteome</keyword>
<reference evidence="1" key="1">
    <citation type="submission" date="2018-11" db="EMBL/GenBank/DDBJ databases">
        <authorList>
            <consortium name="Pathogen Informatics"/>
        </authorList>
    </citation>
    <scope>NUCLEOTIDE SEQUENCE</scope>
</reference>
<evidence type="ECO:0000313" key="1">
    <source>
        <dbReference type="EMBL" id="VEL41437.1"/>
    </source>
</evidence>
<comment type="caution">
    <text evidence="1">The sequence shown here is derived from an EMBL/GenBank/DDBJ whole genome shotgun (WGS) entry which is preliminary data.</text>
</comment>
<evidence type="ECO:0000313" key="2">
    <source>
        <dbReference type="Proteomes" id="UP000784294"/>
    </source>
</evidence>
<accession>A0A448XP48</accession>
<dbReference type="Proteomes" id="UP000784294">
    <property type="component" value="Unassembled WGS sequence"/>
</dbReference>
<proteinExistence type="predicted"/>
<dbReference type="AlphaFoldDB" id="A0A448XP48"/>
<dbReference type="EMBL" id="CAAALY010269344">
    <property type="protein sequence ID" value="VEL41437.1"/>
    <property type="molecule type" value="Genomic_DNA"/>
</dbReference>
<gene>
    <name evidence="1" type="ORF">PXEA_LOCUS34877</name>
</gene>
<name>A0A448XP48_9PLAT</name>